<evidence type="ECO:0000256" key="8">
    <source>
        <dbReference type="ARBA" id="ARBA00022806"/>
    </source>
</evidence>
<feature type="compositionally biased region" description="Polar residues" evidence="11">
    <location>
        <begin position="616"/>
        <end position="626"/>
    </location>
</feature>
<dbReference type="PANTHER" id="PTHR43788:SF8">
    <property type="entry name" value="DNA-BINDING PROTEIN SMUBP-2"/>
    <property type="match status" value="1"/>
</dbReference>
<dbReference type="AlphaFoldDB" id="A0A0C9TFK6"/>
<feature type="compositionally biased region" description="Gly residues" evidence="11">
    <location>
        <begin position="427"/>
        <end position="440"/>
    </location>
</feature>
<dbReference type="Pfam" id="PF13086">
    <property type="entry name" value="AAA_11"/>
    <property type="match status" value="1"/>
</dbReference>
<sequence>MATASDTDLRVFIDRQYALLDAERDAEIERTSLLISNCSQKLLEQKGLALGGLGVASVAVGLGGKSLIELERPAAYHTTPIFPPHTLRTGDLARIDEHASGVTKKSKVTKDTSAKSVIEGVVYKVSNTRIVLAVDPPSSSNEDLDIPDRCCLIKLANTVTHERMHKAITSLESMFLPSANTRSRPPNTLHRTLLGLSSLSALPQNTSSTPSKFFDPSLNPSQITAVRFAVNSPEVACIHGPPGTGKTRVLVEVIRQLAYRTWMEGLEKDKQEQANVNVNVSNEAEKKMRILVCGASNLAVDNLLERLSVPAPAPAPIPLSSSTAETDTGAEAEATTTTTKDTESKKAAPSLPQPPPIALTRLGHPARIMSSLYSRTLDFQTTTSDEASLAKDVKSELEDLLAALSGSGSGGNKKGASSSKADSAKGGKAGGSAGRGGGVKKGVRLRGEARRAAWANVRELRKEYRKREEGVVRSVLSKAQVVLSTCHGAGSRQIQNIDFDVVIIDEATQAMEAVCWIPILKAKKLILAGDPMQLGPTIISEGNKRHEKSKVGAKEGAKISAPKPKSAPSPPKPSTDIPNPSTADSDVDSDSDASSSGYSTDPDIQDEGDSELPKVSESTSKSTAKPTRSLLRPPKSLNTTLFDRLETMYGRKVKRMLDVQYRMNTKIASFPSKTLYHSRLKSFPANAGHVLADLPSVLSATEDQEESDEDADADALGPGSEVIFFDTAGAEFWERSEGDGSELNAKGKGDNVDGGSLANENEAEVVRVWVGKLIQAGLKPSQISIITPYQAQAQLLRSLLTQTQSEADLTELEIGTADGMQGRENEAVIISLVRSNPDGEVGFLKEKRRLNVAMTRAKRHLCVVGDSSTIRRGGGKYLKKWMDWLENEADLRFAGDLV</sequence>
<dbReference type="InterPro" id="IPR041677">
    <property type="entry name" value="DNA2/NAM7_AAA_11"/>
</dbReference>
<dbReference type="GO" id="GO:0016787">
    <property type="term" value="F:hydrolase activity"/>
    <property type="evidence" value="ECO:0007669"/>
    <property type="project" value="UniProtKB-KW"/>
</dbReference>
<dbReference type="HOGENOM" id="CLU_001666_8_2_1"/>
<dbReference type="Gene3D" id="2.40.30.270">
    <property type="match status" value="1"/>
</dbReference>
<dbReference type="Pfam" id="PF13087">
    <property type="entry name" value="AAA_12"/>
    <property type="match status" value="1"/>
</dbReference>
<accession>A0A0C9TFK6</accession>
<gene>
    <name evidence="13" type="ORF">M422DRAFT_61944</name>
</gene>
<feature type="domain" description="AAA+ ATPase" evidence="12">
    <location>
        <begin position="232"/>
        <end position="729"/>
    </location>
</feature>
<feature type="compositionally biased region" description="Low complexity" evidence="11">
    <location>
        <begin position="414"/>
        <end position="426"/>
    </location>
</feature>
<evidence type="ECO:0000256" key="11">
    <source>
        <dbReference type="SAM" id="MobiDB-lite"/>
    </source>
</evidence>
<evidence type="ECO:0000313" key="13">
    <source>
        <dbReference type="EMBL" id="KIJ28163.1"/>
    </source>
</evidence>
<organism evidence="13 14">
    <name type="scientific">Sphaerobolus stellatus (strain SS14)</name>
    <dbReference type="NCBI Taxonomy" id="990650"/>
    <lineage>
        <taxon>Eukaryota</taxon>
        <taxon>Fungi</taxon>
        <taxon>Dikarya</taxon>
        <taxon>Basidiomycota</taxon>
        <taxon>Agaricomycotina</taxon>
        <taxon>Agaricomycetes</taxon>
        <taxon>Phallomycetidae</taxon>
        <taxon>Geastrales</taxon>
        <taxon>Sphaerobolaceae</taxon>
        <taxon>Sphaerobolus</taxon>
    </lineage>
</organism>
<dbReference type="GO" id="GO:0005524">
    <property type="term" value="F:ATP binding"/>
    <property type="evidence" value="ECO:0007669"/>
    <property type="project" value="UniProtKB-KW"/>
</dbReference>
<name>A0A0C9TFK6_SPHS4</name>
<dbReference type="CDD" id="cd18808">
    <property type="entry name" value="SF1_C_Upf1"/>
    <property type="match status" value="1"/>
</dbReference>
<dbReference type="SMART" id="SM00382">
    <property type="entry name" value="AAA"/>
    <property type="match status" value="1"/>
</dbReference>
<dbReference type="InterPro" id="IPR027417">
    <property type="entry name" value="P-loop_NTPase"/>
</dbReference>
<dbReference type="OrthoDB" id="6730379at2759"/>
<evidence type="ECO:0000256" key="10">
    <source>
        <dbReference type="ARBA" id="ARBA00023242"/>
    </source>
</evidence>
<dbReference type="Proteomes" id="UP000054279">
    <property type="component" value="Unassembled WGS sequence"/>
</dbReference>
<evidence type="ECO:0000313" key="14">
    <source>
        <dbReference type="Proteomes" id="UP000054279"/>
    </source>
</evidence>
<dbReference type="SUPFAM" id="SSF52540">
    <property type="entry name" value="P-loop containing nucleoside triphosphate hydrolases"/>
    <property type="match status" value="2"/>
</dbReference>
<evidence type="ECO:0000256" key="5">
    <source>
        <dbReference type="ARBA" id="ARBA00022490"/>
    </source>
</evidence>
<evidence type="ECO:0000256" key="3">
    <source>
        <dbReference type="ARBA" id="ARBA00007913"/>
    </source>
</evidence>
<keyword evidence="6" id="KW-0547">Nucleotide-binding</keyword>
<keyword evidence="10" id="KW-0539">Nucleus</keyword>
<feature type="region of interest" description="Disordered" evidence="11">
    <location>
        <begin position="736"/>
        <end position="756"/>
    </location>
</feature>
<comment type="similarity">
    <text evidence="3">Belongs to the DNA2/NAM7 helicase family.</text>
</comment>
<protein>
    <recommendedName>
        <fullName evidence="4">DNA helicase</fullName>
        <ecNumber evidence="4">3.6.4.12</ecNumber>
    </recommendedName>
</protein>
<evidence type="ECO:0000256" key="7">
    <source>
        <dbReference type="ARBA" id="ARBA00022801"/>
    </source>
</evidence>
<dbReference type="EMBL" id="KN837313">
    <property type="protein sequence ID" value="KIJ28163.1"/>
    <property type="molecule type" value="Genomic_DNA"/>
</dbReference>
<evidence type="ECO:0000259" key="12">
    <source>
        <dbReference type="SMART" id="SM00382"/>
    </source>
</evidence>
<dbReference type="GO" id="GO:0005634">
    <property type="term" value="C:nucleus"/>
    <property type="evidence" value="ECO:0007669"/>
    <property type="project" value="UniProtKB-SubCell"/>
</dbReference>
<keyword evidence="7" id="KW-0378">Hydrolase</keyword>
<dbReference type="PANTHER" id="PTHR43788">
    <property type="entry name" value="DNA2/NAM7 HELICASE FAMILY MEMBER"/>
    <property type="match status" value="1"/>
</dbReference>
<comment type="subcellular location">
    <subcellularLocation>
        <location evidence="2">Cytoplasm</location>
    </subcellularLocation>
    <subcellularLocation>
        <location evidence="1">Nucleus</location>
    </subcellularLocation>
</comment>
<feature type="compositionally biased region" description="Low complexity" evidence="11">
    <location>
        <begin position="318"/>
        <end position="339"/>
    </location>
</feature>
<evidence type="ECO:0000256" key="2">
    <source>
        <dbReference type="ARBA" id="ARBA00004496"/>
    </source>
</evidence>
<keyword evidence="9" id="KW-0067">ATP-binding</keyword>
<keyword evidence="8" id="KW-0347">Helicase</keyword>
<keyword evidence="14" id="KW-1185">Reference proteome</keyword>
<dbReference type="InterPro" id="IPR047187">
    <property type="entry name" value="SF1_C_Upf1"/>
</dbReference>
<evidence type="ECO:0000256" key="6">
    <source>
        <dbReference type="ARBA" id="ARBA00022741"/>
    </source>
</evidence>
<feature type="region of interest" description="Disordered" evidence="11">
    <location>
        <begin position="404"/>
        <end position="442"/>
    </location>
</feature>
<dbReference type="InterPro" id="IPR003593">
    <property type="entry name" value="AAA+_ATPase"/>
</dbReference>
<proteinExistence type="inferred from homology"/>
<keyword evidence="5" id="KW-0963">Cytoplasm</keyword>
<evidence type="ECO:0000256" key="1">
    <source>
        <dbReference type="ARBA" id="ARBA00004123"/>
    </source>
</evidence>
<dbReference type="InterPro" id="IPR041679">
    <property type="entry name" value="DNA2/NAM7-like_C"/>
</dbReference>
<dbReference type="GO" id="GO:0043139">
    <property type="term" value="F:5'-3' DNA helicase activity"/>
    <property type="evidence" value="ECO:0007669"/>
    <property type="project" value="TreeGrafter"/>
</dbReference>
<evidence type="ECO:0000256" key="4">
    <source>
        <dbReference type="ARBA" id="ARBA00012551"/>
    </source>
</evidence>
<feature type="region of interest" description="Disordered" evidence="11">
    <location>
        <begin position="315"/>
        <end position="360"/>
    </location>
</feature>
<reference evidence="13 14" key="1">
    <citation type="submission" date="2014-06" db="EMBL/GenBank/DDBJ databases">
        <title>Evolutionary Origins and Diversification of the Mycorrhizal Mutualists.</title>
        <authorList>
            <consortium name="DOE Joint Genome Institute"/>
            <consortium name="Mycorrhizal Genomics Consortium"/>
            <person name="Kohler A."/>
            <person name="Kuo A."/>
            <person name="Nagy L.G."/>
            <person name="Floudas D."/>
            <person name="Copeland A."/>
            <person name="Barry K.W."/>
            <person name="Cichocki N."/>
            <person name="Veneault-Fourrey C."/>
            <person name="LaButti K."/>
            <person name="Lindquist E.A."/>
            <person name="Lipzen A."/>
            <person name="Lundell T."/>
            <person name="Morin E."/>
            <person name="Murat C."/>
            <person name="Riley R."/>
            <person name="Ohm R."/>
            <person name="Sun H."/>
            <person name="Tunlid A."/>
            <person name="Henrissat B."/>
            <person name="Grigoriev I.V."/>
            <person name="Hibbett D.S."/>
            <person name="Martin F."/>
        </authorList>
    </citation>
    <scope>NUCLEOTIDE SEQUENCE [LARGE SCALE GENOMIC DNA]</scope>
    <source>
        <strain evidence="13 14">SS14</strain>
    </source>
</reference>
<feature type="compositionally biased region" description="Low complexity" evidence="11">
    <location>
        <begin position="592"/>
        <end position="601"/>
    </location>
</feature>
<dbReference type="GO" id="GO:0005737">
    <property type="term" value="C:cytoplasm"/>
    <property type="evidence" value="ECO:0007669"/>
    <property type="project" value="UniProtKB-SubCell"/>
</dbReference>
<dbReference type="InterPro" id="IPR050534">
    <property type="entry name" value="Coronavir_polyprotein_1ab"/>
</dbReference>
<feature type="region of interest" description="Disordered" evidence="11">
    <location>
        <begin position="535"/>
        <end position="636"/>
    </location>
</feature>
<dbReference type="InterPro" id="IPR048761">
    <property type="entry name" value="SMUBP-2_HCS1_1B"/>
</dbReference>
<dbReference type="Pfam" id="PF21138">
    <property type="entry name" value="SMUBP-2_HCS1_1B"/>
    <property type="match status" value="1"/>
</dbReference>
<dbReference type="GO" id="GO:0003723">
    <property type="term" value="F:RNA binding"/>
    <property type="evidence" value="ECO:0007669"/>
    <property type="project" value="InterPro"/>
</dbReference>
<evidence type="ECO:0000256" key="9">
    <source>
        <dbReference type="ARBA" id="ARBA00022840"/>
    </source>
</evidence>
<dbReference type="Gene3D" id="3.40.50.300">
    <property type="entry name" value="P-loop containing nucleotide triphosphate hydrolases"/>
    <property type="match status" value="2"/>
</dbReference>
<dbReference type="EC" id="3.6.4.12" evidence="4"/>